<sequence>MLMHTSASASATGQSAAATSSARAGSRLGSAAALRHASIDASAASSMSVGCQRHPGSCAAK</sequence>
<dbReference type="KEGG" id="azo:azo3694"/>
<name>A1KBV4_AZOSB</name>
<evidence type="ECO:0000313" key="3">
    <source>
        <dbReference type="Proteomes" id="UP000002588"/>
    </source>
</evidence>
<evidence type="ECO:0000313" key="2">
    <source>
        <dbReference type="EMBL" id="CAL96310.1"/>
    </source>
</evidence>
<dbReference type="HOGENOM" id="CLU_2912477_0_0_4"/>
<proteinExistence type="predicted"/>
<dbReference type="EMBL" id="AM406670">
    <property type="protein sequence ID" value="CAL96310.1"/>
    <property type="molecule type" value="Genomic_DNA"/>
</dbReference>
<feature type="region of interest" description="Disordered" evidence="1">
    <location>
        <begin position="1"/>
        <end position="22"/>
    </location>
</feature>
<reference evidence="2 3" key="1">
    <citation type="journal article" date="2006" name="Nat. Biotechnol.">
        <title>Complete genome of the mutualistic, N2-fixing grass endophyte Azoarcus sp. strain BH72.</title>
        <authorList>
            <person name="Krause A."/>
            <person name="Ramakumar A."/>
            <person name="Bartels D."/>
            <person name="Battistoni F."/>
            <person name="Bekel T."/>
            <person name="Boch J."/>
            <person name="Boehm M."/>
            <person name="Friedrich F."/>
            <person name="Hurek T."/>
            <person name="Krause L."/>
            <person name="Linke B."/>
            <person name="McHardy A.C."/>
            <person name="Sarkar A."/>
            <person name="Schneiker S."/>
            <person name="Syed A.A."/>
            <person name="Thauer R."/>
            <person name="Vorhoelter F.-J."/>
            <person name="Weidner S."/>
            <person name="Puehler A."/>
            <person name="Reinhold-Hurek B."/>
            <person name="Kaiser O."/>
            <person name="Goesmann A."/>
        </authorList>
    </citation>
    <scope>NUCLEOTIDE SEQUENCE [LARGE SCALE GENOMIC DNA]</scope>
    <source>
        <strain evidence="2 3">BH72</strain>
    </source>
</reference>
<organism evidence="2 3">
    <name type="scientific">Azoarcus sp. (strain BH72)</name>
    <dbReference type="NCBI Taxonomy" id="418699"/>
    <lineage>
        <taxon>Bacteria</taxon>
        <taxon>Pseudomonadati</taxon>
        <taxon>Pseudomonadota</taxon>
        <taxon>Betaproteobacteria</taxon>
        <taxon>Rhodocyclales</taxon>
        <taxon>Zoogloeaceae</taxon>
        <taxon>Azoarcus</taxon>
    </lineage>
</organism>
<accession>A1KBV4</accession>
<protein>
    <submittedName>
        <fullName evidence="2">Hypothetical secreted protein</fullName>
    </submittedName>
</protein>
<dbReference type="AlphaFoldDB" id="A1KBV4"/>
<dbReference type="Proteomes" id="UP000002588">
    <property type="component" value="Chromosome"/>
</dbReference>
<keyword evidence="3" id="KW-1185">Reference proteome</keyword>
<dbReference type="STRING" id="62928.azo3694"/>
<gene>
    <name evidence="2" type="ordered locus">azo3694</name>
</gene>
<evidence type="ECO:0000256" key="1">
    <source>
        <dbReference type="SAM" id="MobiDB-lite"/>
    </source>
</evidence>